<dbReference type="InterPro" id="IPR001356">
    <property type="entry name" value="HD"/>
</dbReference>
<keyword evidence="6" id="KW-0804">Transcription</keyword>
<dbReference type="Gene3D" id="1.10.10.60">
    <property type="entry name" value="Homeodomain-like"/>
    <property type="match status" value="1"/>
</dbReference>
<accession>A0A0A0LEE1</accession>
<evidence type="ECO:0000256" key="9">
    <source>
        <dbReference type="RuleBase" id="RU000682"/>
    </source>
</evidence>
<dbReference type="Proteomes" id="UP000029981">
    <property type="component" value="Chromosome 3"/>
</dbReference>
<dbReference type="FunFam" id="1.10.10.60:FF:000192">
    <property type="entry name" value="Homeobox-leucine zipper protein HAT22"/>
    <property type="match status" value="1"/>
</dbReference>
<dbReference type="eggNOG" id="KOG0483">
    <property type="taxonomic scope" value="Eukaryota"/>
</dbReference>
<keyword evidence="7 8" id="KW-0539">Nucleus</keyword>
<dbReference type="InterPro" id="IPR003106">
    <property type="entry name" value="Leu_zip_homeo"/>
</dbReference>
<dbReference type="SMART" id="SM00340">
    <property type="entry name" value="HALZ"/>
    <property type="match status" value="1"/>
</dbReference>
<proteinExistence type="inferred from homology"/>
<dbReference type="PANTHER" id="PTHR45714:SF93">
    <property type="entry name" value="HOMEOBOX DOMAIN-CONTAINING PROTEIN"/>
    <property type="match status" value="1"/>
</dbReference>
<reference evidence="13 14" key="3">
    <citation type="journal article" date="2010" name="BMC Genomics">
        <title>Transcriptome sequencing and comparative analysis of cucumber flowers with different sex types.</title>
        <authorList>
            <person name="Guo S."/>
            <person name="Zheng Y."/>
            <person name="Joung J.G."/>
            <person name="Liu S."/>
            <person name="Zhang Z."/>
            <person name="Crasta O.R."/>
            <person name="Sobral B.W."/>
            <person name="Xu Y."/>
            <person name="Huang S."/>
            <person name="Fei Z."/>
        </authorList>
    </citation>
    <scope>NUCLEOTIDE SEQUENCE [LARGE SCALE GENOMIC DNA]</scope>
    <source>
        <strain evidence="14">cv. 9930</strain>
    </source>
</reference>
<dbReference type="InterPro" id="IPR017970">
    <property type="entry name" value="Homeobox_CS"/>
</dbReference>
<evidence type="ECO:0000256" key="8">
    <source>
        <dbReference type="PROSITE-ProRule" id="PRU00108"/>
    </source>
</evidence>
<name>A0A0A0LEE1_CUCSA</name>
<dbReference type="SMART" id="SM00389">
    <property type="entry name" value="HOX"/>
    <property type="match status" value="1"/>
</dbReference>
<feature type="region of interest" description="Disordered" evidence="11">
    <location>
        <begin position="59"/>
        <end position="84"/>
    </location>
</feature>
<feature type="coiled-coil region" evidence="10">
    <location>
        <begin position="297"/>
        <end position="327"/>
    </location>
</feature>
<evidence type="ECO:0000256" key="4">
    <source>
        <dbReference type="ARBA" id="ARBA00023125"/>
    </source>
</evidence>
<keyword evidence="14" id="KW-1185">Reference proteome</keyword>
<dbReference type="AlphaFoldDB" id="A0A0A0LEE1"/>
<sequence>MVELGLSLGDHPSSNSNSNNKKKPFSNFLSKPISSSSNSSSSLMALGFCVGLIGRHSASASASASVQDDEEDEEQDDEDDDDDRKTVVLAGSTSGLDPPVQLDLLPLAPVPRSSSSSSPLLPFPWLSHHLMGEVGGSSEGGERVETVDVKRVVVEEREDRVAAVAVAALSSPNSTVSCFEMEFGGGGGGGGGGIRRKRSWDHMEMETERGGGGGGCSRIMSDDEDNNASASAAARKKLRLSKLQSAFLEESFKEHTTLNPKQKLALAKQLNLRPRQVEVWFQNRRARTKLKQTEVDCEYLRRCCETLTEENRRLQKELQELRALKTSQPFYMQLPATTLTMCPSCERVATTTTTTPAPTTPAPSSALCLANKPKILPFPHLHQAAS</sequence>
<feature type="domain" description="Homeobox" evidence="12">
    <location>
        <begin position="231"/>
        <end position="291"/>
    </location>
</feature>
<feature type="compositionally biased region" description="Acidic residues" evidence="11">
    <location>
        <begin position="67"/>
        <end position="82"/>
    </location>
</feature>
<feature type="compositionally biased region" description="Low complexity" evidence="11">
    <location>
        <begin position="12"/>
        <end position="41"/>
    </location>
</feature>
<evidence type="ECO:0000256" key="7">
    <source>
        <dbReference type="ARBA" id="ARBA00023242"/>
    </source>
</evidence>
<dbReference type="KEGG" id="csv:101222778"/>
<feature type="DNA-binding region" description="Homeobox" evidence="8">
    <location>
        <begin position="233"/>
        <end position="292"/>
    </location>
</feature>
<dbReference type="GO" id="GO:0005634">
    <property type="term" value="C:nucleus"/>
    <property type="evidence" value="ECO:0007669"/>
    <property type="project" value="UniProtKB-SubCell"/>
</dbReference>
<dbReference type="PROSITE" id="PS50071">
    <property type="entry name" value="HOMEOBOX_2"/>
    <property type="match status" value="1"/>
</dbReference>
<evidence type="ECO:0000313" key="13">
    <source>
        <dbReference type="EMBL" id="KGN59289.1"/>
    </source>
</evidence>
<keyword evidence="3" id="KW-0805">Transcription regulation</keyword>
<evidence type="ECO:0000256" key="1">
    <source>
        <dbReference type="ARBA" id="ARBA00004123"/>
    </source>
</evidence>
<evidence type="ECO:0000256" key="11">
    <source>
        <dbReference type="SAM" id="MobiDB-lite"/>
    </source>
</evidence>
<feature type="region of interest" description="Disordered" evidence="11">
    <location>
        <begin position="1"/>
        <end position="41"/>
    </location>
</feature>
<keyword evidence="4 8" id="KW-0238">DNA-binding</keyword>
<reference evidence="13 14" key="2">
    <citation type="journal article" date="2009" name="PLoS ONE">
        <title>An integrated genetic and cytogenetic map of the cucumber genome.</title>
        <authorList>
            <person name="Ren Y."/>
            <person name="Zhang Z."/>
            <person name="Liu J."/>
            <person name="Staub J.E."/>
            <person name="Han Y."/>
            <person name="Cheng Z."/>
            <person name="Li X."/>
            <person name="Lu J."/>
            <person name="Miao H."/>
            <person name="Kang H."/>
            <person name="Xie B."/>
            <person name="Gu X."/>
            <person name="Wang X."/>
            <person name="Du Y."/>
            <person name="Jin W."/>
            <person name="Huang S."/>
        </authorList>
    </citation>
    <scope>NUCLEOTIDE SEQUENCE [LARGE SCALE GENOMIC DNA]</scope>
    <source>
        <strain evidence="14">cv. 9930</strain>
    </source>
</reference>
<gene>
    <name evidence="13" type="ORF">Csa_3G800720</name>
</gene>
<dbReference type="PROSITE" id="PS00027">
    <property type="entry name" value="HOMEOBOX_1"/>
    <property type="match status" value="1"/>
</dbReference>
<dbReference type="OrthoDB" id="6159439at2759"/>
<evidence type="ECO:0000259" key="12">
    <source>
        <dbReference type="PROSITE" id="PS50071"/>
    </source>
</evidence>
<keyword evidence="10" id="KW-0175">Coiled coil</keyword>
<evidence type="ECO:0000256" key="2">
    <source>
        <dbReference type="ARBA" id="ARBA00006074"/>
    </source>
</evidence>
<keyword evidence="5 8" id="KW-0371">Homeobox</keyword>
<reference evidence="13 14" key="1">
    <citation type="journal article" date="2009" name="Nat. Genet.">
        <title>The genome of the cucumber, Cucumis sativus L.</title>
        <authorList>
            <person name="Huang S."/>
            <person name="Li R."/>
            <person name="Zhang Z."/>
            <person name="Li L."/>
            <person name="Gu X."/>
            <person name="Fan W."/>
            <person name="Lucas W.J."/>
            <person name="Wang X."/>
            <person name="Xie B."/>
            <person name="Ni P."/>
            <person name="Ren Y."/>
            <person name="Zhu H."/>
            <person name="Li J."/>
            <person name="Lin K."/>
            <person name="Jin W."/>
            <person name="Fei Z."/>
            <person name="Li G."/>
            <person name="Staub J."/>
            <person name="Kilian A."/>
            <person name="van der Vossen E.A."/>
            <person name="Wu Y."/>
            <person name="Guo J."/>
            <person name="He J."/>
            <person name="Jia Z."/>
            <person name="Ren Y."/>
            <person name="Tian G."/>
            <person name="Lu Y."/>
            <person name="Ruan J."/>
            <person name="Qian W."/>
            <person name="Wang M."/>
            <person name="Huang Q."/>
            <person name="Li B."/>
            <person name="Xuan Z."/>
            <person name="Cao J."/>
            <person name="Asan"/>
            <person name="Wu Z."/>
            <person name="Zhang J."/>
            <person name="Cai Q."/>
            <person name="Bai Y."/>
            <person name="Zhao B."/>
            <person name="Han Y."/>
            <person name="Li Y."/>
            <person name="Li X."/>
            <person name="Wang S."/>
            <person name="Shi Q."/>
            <person name="Liu S."/>
            <person name="Cho W.K."/>
            <person name="Kim J.Y."/>
            <person name="Xu Y."/>
            <person name="Heller-Uszynska K."/>
            <person name="Miao H."/>
            <person name="Cheng Z."/>
            <person name="Zhang S."/>
            <person name="Wu J."/>
            <person name="Yang Y."/>
            <person name="Kang H."/>
            <person name="Li M."/>
            <person name="Liang H."/>
            <person name="Ren X."/>
            <person name="Shi Z."/>
            <person name="Wen M."/>
            <person name="Jian M."/>
            <person name="Yang H."/>
            <person name="Zhang G."/>
            <person name="Yang Z."/>
            <person name="Chen R."/>
            <person name="Liu S."/>
            <person name="Li J."/>
            <person name="Ma L."/>
            <person name="Liu H."/>
            <person name="Zhou Y."/>
            <person name="Zhao J."/>
            <person name="Fang X."/>
            <person name="Li G."/>
            <person name="Fang L."/>
            <person name="Li Y."/>
            <person name="Liu D."/>
            <person name="Zheng H."/>
            <person name="Zhang Y."/>
            <person name="Qin N."/>
            <person name="Li Z."/>
            <person name="Yang G."/>
            <person name="Yang S."/>
            <person name="Bolund L."/>
            <person name="Kristiansen K."/>
            <person name="Zheng H."/>
            <person name="Li S."/>
            <person name="Zhang X."/>
            <person name="Yang H."/>
            <person name="Wang J."/>
            <person name="Sun R."/>
            <person name="Zhang B."/>
            <person name="Jiang S."/>
            <person name="Wang J."/>
            <person name="Du Y."/>
            <person name="Li S."/>
        </authorList>
    </citation>
    <scope>NUCLEOTIDE SEQUENCE [LARGE SCALE GENOMIC DNA]</scope>
    <source>
        <strain evidence="14">cv. 9930</strain>
    </source>
</reference>
<dbReference type="Pfam" id="PF02183">
    <property type="entry name" value="HALZ"/>
    <property type="match status" value="1"/>
</dbReference>
<dbReference type="InterPro" id="IPR050762">
    <property type="entry name" value="HD-ZIP_Homeobox_LZ_Class_II"/>
</dbReference>
<evidence type="ECO:0000256" key="3">
    <source>
        <dbReference type="ARBA" id="ARBA00023015"/>
    </source>
</evidence>
<dbReference type="EMBL" id="CM002924">
    <property type="protein sequence ID" value="KGN59289.1"/>
    <property type="molecule type" value="Genomic_DNA"/>
</dbReference>
<evidence type="ECO:0000256" key="10">
    <source>
        <dbReference type="SAM" id="Coils"/>
    </source>
</evidence>
<organism evidence="13 14">
    <name type="scientific">Cucumis sativus</name>
    <name type="common">Cucumber</name>
    <dbReference type="NCBI Taxonomy" id="3659"/>
    <lineage>
        <taxon>Eukaryota</taxon>
        <taxon>Viridiplantae</taxon>
        <taxon>Streptophyta</taxon>
        <taxon>Embryophyta</taxon>
        <taxon>Tracheophyta</taxon>
        <taxon>Spermatophyta</taxon>
        <taxon>Magnoliopsida</taxon>
        <taxon>eudicotyledons</taxon>
        <taxon>Gunneridae</taxon>
        <taxon>Pentapetalae</taxon>
        <taxon>rosids</taxon>
        <taxon>fabids</taxon>
        <taxon>Cucurbitales</taxon>
        <taxon>Cucurbitaceae</taxon>
        <taxon>Benincaseae</taxon>
        <taxon>Cucumis</taxon>
    </lineage>
</organism>
<evidence type="ECO:0000256" key="5">
    <source>
        <dbReference type="ARBA" id="ARBA00023155"/>
    </source>
</evidence>
<comment type="subcellular location">
    <subcellularLocation>
        <location evidence="1 8 9">Nucleus</location>
    </subcellularLocation>
</comment>
<comment type="similarity">
    <text evidence="2">Belongs to the HD-ZIP homeobox family. Class II subfamily.</text>
</comment>
<dbReference type="PANTHER" id="PTHR45714">
    <property type="entry name" value="HOMEOBOX-LEUCINE ZIPPER PROTEIN HAT14"/>
    <property type="match status" value="1"/>
</dbReference>
<evidence type="ECO:0000256" key="6">
    <source>
        <dbReference type="ARBA" id="ARBA00023163"/>
    </source>
</evidence>
<protein>
    <recommendedName>
        <fullName evidence="12">Homeobox domain-containing protein</fullName>
    </recommendedName>
</protein>
<dbReference type="SUPFAM" id="SSF46689">
    <property type="entry name" value="Homeodomain-like"/>
    <property type="match status" value="1"/>
</dbReference>
<reference evidence="13 14" key="4">
    <citation type="journal article" date="2011" name="BMC Genomics">
        <title>RNA-Seq improves annotation of protein-coding genes in the cucumber genome.</title>
        <authorList>
            <person name="Li Z."/>
            <person name="Zhang Z."/>
            <person name="Yan P."/>
            <person name="Huang S."/>
            <person name="Fei Z."/>
            <person name="Lin K."/>
        </authorList>
    </citation>
    <scope>NUCLEOTIDE SEQUENCE [LARGE SCALE GENOMIC DNA]</scope>
    <source>
        <strain evidence="14">cv. 9930</strain>
    </source>
</reference>
<dbReference type="Gramene" id="KGN59289">
    <property type="protein sequence ID" value="KGN59289"/>
    <property type="gene ID" value="Csa_3G800720"/>
</dbReference>
<dbReference type="GO" id="GO:0043565">
    <property type="term" value="F:sequence-specific DNA binding"/>
    <property type="evidence" value="ECO:0007669"/>
    <property type="project" value="InterPro"/>
</dbReference>
<dbReference type="GO" id="GO:0000981">
    <property type="term" value="F:DNA-binding transcription factor activity, RNA polymerase II-specific"/>
    <property type="evidence" value="ECO:0007669"/>
    <property type="project" value="InterPro"/>
</dbReference>
<evidence type="ECO:0000313" key="14">
    <source>
        <dbReference type="Proteomes" id="UP000029981"/>
    </source>
</evidence>
<dbReference type="CDD" id="cd00086">
    <property type="entry name" value="homeodomain"/>
    <property type="match status" value="1"/>
</dbReference>
<dbReference type="Pfam" id="PF00046">
    <property type="entry name" value="Homeodomain"/>
    <property type="match status" value="1"/>
</dbReference>
<dbReference type="InterPro" id="IPR009057">
    <property type="entry name" value="Homeodomain-like_sf"/>
</dbReference>